<dbReference type="EMBL" id="ATBP01003462">
    <property type="protein sequence ID" value="ETR64906.1"/>
    <property type="molecule type" value="Genomic_DNA"/>
</dbReference>
<evidence type="ECO:0000256" key="1">
    <source>
        <dbReference type="ARBA" id="ARBA00022737"/>
    </source>
</evidence>
<dbReference type="NCBIfam" id="TIGR03696">
    <property type="entry name" value="Rhs_assc_core"/>
    <property type="match status" value="1"/>
</dbReference>
<dbReference type="AlphaFoldDB" id="A0A1V1NQX2"/>
<dbReference type="InterPro" id="IPR022385">
    <property type="entry name" value="Rhs_assc_core"/>
</dbReference>
<evidence type="ECO:0000259" key="2">
    <source>
        <dbReference type="Pfam" id="PF25023"/>
    </source>
</evidence>
<dbReference type="PANTHER" id="PTHR32305:SF15">
    <property type="entry name" value="PROTEIN RHSA-RELATED"/>
    <property type="match status" value="1"/>
</dbReference>
<gene>
    <name evidence="3" type="ORF">OMM_15137</name>
</gene>
<dbReference type="InterPro" id="IPR050708">
    <property type="entry name" value="T6SS_VgrG/RHS"/>
</dbReference>
<name>A0A1V1NQX2_9BACT</name>
<dbReference type="Pfam" id="PF25023">
    <property type="entry name" value="TEN_YD-shell"/>
    <property type="match status" value="1"/>
</dbReference>
<dbReference type="PANTHER" id="PTHR32305">
    <property type="match status" value="1"/>
</dbReference>
<proteinExistence type="predicted"/>
<dbReference type="InterPro" id="IPR056823">
    <property type="entry name" value="TEN-like_YD-shell"/>
</dbReference>
<evidence type="ECO:0000313" key="3">
    <source>
        <dbReference type="EMBL" id="ETR64906.1"/>
    </source>
</evidence>
<protein>
    <recommendedName>
        <fullName evidence="2">Teneurin-like YD-shell domain-containing protein</fullName>
    </recommendedName>
</protein>
<evidence type="ECO:0000313" key="4">
    <source>
        <dbReference type="Proteomes" id="UP000189670"/>
    </source>
</evidence>
<dbReference type="Proteomes" id="UP000189670">
    <property type="component" value="Unassembled WGS sequence"/>
</dbReference>
<comment type="caution">
    <text evidence="3">The sequence shown here is derived from an EMBL/GenBank/DDBJ whole genome shotgun (WGS) entry which is preliminary data.</text>
</comment>
<reference evidence="4" key="1">
    <citation type="submission" date="2012-11" db="EMBL/GenBank/DDBJ databases">
        <authorList>
            <person name="Lucero-Rivera Y.E."/>
            <person name="Tovar-Ramirez D."/>
        </authorList>
    </citation>
    <scope>NUCLEOTIDE SEQUENCE [LARGE SCALE GENOMIC DNA]</scope>
    <source>
        <strain evidence="4">Araruama</strain>
    </source>
</reference>
<keyword evidence="1" id="KW-0677">Repeat</keyword>
<feature type="non-terminal residue" evidence="3">
    <location>
        <position position="211"/>
    </location>
</feature>
<accession>A0A1V1NQX2</accession>
<dbReference type="Gene3D" id="2.180.10.10">
    <property type="entry name" value="RHS repeat-associated core"/>
    <property type="match status" value="1"/>
</dbReference>
<sequence length="211" mass="25131">VGEREVARNKSNLVANANNEYESFEYDLNGNMTYDGKYSYEYDWKDRLVRVYEGSFQKASYLYDVFDRRVSKRFYFADPDEDPVDYNYVYDGNNLVQEYRVDSVYSTCQEYVYGEGLDDLVMVKVNGQAYYYLKDRQNSVKQLVDASGQVFESYEYDPYGQTKVVKEQDKVFENPYQYTGRRFDAETGLYYYRLRMYHPELGRFLQLDPAG</sequence>
<feature type="domain" description="Teneurin-like YD-shell" evidence="2">
    <location>
        <begin position="23"/>
        <end position="208"/>
    </location>
</feature>
<feature type="non-terminal residue" evidence="3">
    <location>
        <position position="1"/>
    </location>
</feature>
<organism evidence="3 4">
    <name type="scientific">Candidatus Magnetoglobus multicellularis str. Araruama</name>
    <dbReference type="NCBI Taxonomy" id="890399"/>
    <lineage>
        <taxon>Bacteria</taxon>
        <taxon>Pseudomonadati</taxon>
        <taxon>Thermodesulfobacteriota</taxon>
        <taxon>Desulfobacteria</taxon>
        <taxon>Desulfobacterales</taxon>
        <taxon>Desulfobacteraceae</taxon>
        <taxon>Candidatus Magnetoglobus</taxon>
    </lineage>
</organism>